<sequence length="72" mass="8443">MELNDDKPRVILTEYKVTQNLPSGPTSLSEQFDIKNFKKKFNIVIVSNENYEMEFDLIGIHPFLANTFQDLY</sequence>
<dbReference type="Gene3D" id="3.30.1360.10">
    <property type="entry name" value="RNA polymerase, RBP11-like subunit"/>
    <property type="match status" value="1"/>
</dbReference>
<organism evidence="3 4">
    <name type="scientific">Molorchus minor</name>
    <dbReference type="NCBI Taxonomy" id="1323400"/>
    <lineage>
        <taxon>Eukaryota</taxon>
        <taxon>Metazoa</taxon>
        <taxon>Ecdysozoa</taxon>
        <taxon>Arthropoda</taxon>
        <taxon>Hexapoda</taxon>
        <taxon>Insecta</taxon>
        <taxon>Pterygota</taxon>
        <taxon>Neoptera</taxon>
        <taxon>Endopterygota</taxon>
        <taxon>Coleoptera</taxon>
        <taxon>Polyphaga</taxon>
        <taxon>Cucujiformia</taxon>
        <taxon>Chrysomeloidea</taxon>
        <taxon>Cerambycidae</taxon>
        <taxon>Lamiinae</taxon>
        <taxon>Monochamini</taxon>
        <taxon>Molorchus</taxon>
    </lineage>
</organism>
<dbReference type="EMBL" id="JAPWTJ010000324">
    <property type="protein sequence ID" value="KAJ8979641.1"/>
    <property type="molecule type" value="Genomic_DNA"/>
</dbReference>
<comment type="caution">
    <text evidence="3">The sequence shown here is derived from an EMBL/GenBank/DDBJ whole genome shotgun (WGS) entry which is preliminary data.</text>
</comment>
<keyword evidence="2" id="KW-0804">Transcription</keyword>
<keyword evidence="1" id="KW-0240">DNA-directed RNA polymerase</keyword>
<evidence type="ECO:0000313" key="4">
    <source>
        <dbReference type="Proteomes" id="UP001162164"/>
    </source>
</evidence>
<protein>
    <submittedName>
        <fullName evidence="3">Uncharacterized protein</fullName>
    </submittedName>
</protein>
<evidence type="ECO:0000256" key="1">
    <source>
        <dbReference type="ARBA" id="ARBA00022478"/>
    </source>
</evidence>
<name>A0ABQ9JN15_9CUCU</name>
<evidence type="ECO:0000313" key="3">
    <source>
        <dbReference type="EMBL" id="KAJ8979641.1"/>
    </source>
</evidence>
<evidence type="ECO:0000256" key="2">
    <source>
        <dbReference type="ARBA" id="ARBA00023163"/>
    </source>
</evidence>
<reference evidence="3" key="1">
    <citation type="journal article" date="2023" name="Insect Mol. Biol.">
        <title>Genome sequencing provides insights into the evolution of gene families encoding plant cell wall-degrading enzymes in longhorned beetles.</title>
        <authorList>
            <person name="Shin N.R."/>
            <person name="Okamura Y."/>
            <person name="Kirsch R."/>
            <person name="Pauchet Y."/>
        </authorList>
    </citation>
    <scope>NUCLEOTIDE SEQUENCE</scope>
    <source>
        <strain evidence="3">MMC_N1</strain>
    </source>
</reference>
<keyword evidence="4" id="KW-1185">Reference proteome</keyword>
<dbReference type="Proteomes" id="UP001162164">
    <property type="component" value="Unassembled WGS sequence"/>
</dbReference>
<dbReference type="InterPro" id="IPR036603">
    <property type="entry name" value="RBP11-like"/>
</dbReference>
<gene>
    <name evidence="3" type="ORF">NQ317_001348</name>
</gene>
<accession>A0ABQ9JN15</accession>
<proteinExistence type="predicted"/>